<proteinExistence type="inferred from homology"/>
<dbReference type="EMBL" id="LUGG01000022">
    <property type="protein sequence ID" value="OBZ68015.1"/>
    <property type="molecule type" value="Genomic_DNA"/>
</dbReference>
<dbReference type="InterPro" id="IPR036065">
    <property type="entry name" value="BolA-like_sf"/>
</dbReference>
<dbReference type="PANTHER" id="PTHR46230">
    <property type="match status" value="1"/>
</dbReference>
<reference evidence="3 4" key="1">
    <citation type="submission" date="2016-03" db="EMBL/GenBank/DDBJ databases">
        <title>Whole genome sequencing of Grifola frondosa 9006-11.</title>
        <authorList>
            <person name="Min B."/>
            <person name="Park H."/>
            <person name="Kim J.-G."/>
            <person name="Cho H."/>
            <person name="Oh Y.-L."/>
            <person name="Kong W.-S."/>
            <person name="Choi I.-G."/>
        </authorList>
    </citation>
    <scope>NUCLEOTIDE SEQUENCE [LARGE SCALE GENOMIC DNA]</scope>
    <source>
        <strain evidence="3 4">9006-11</strain>
    </source>
</reference>
<keyword evidence="4" id="KW-1185">Reference proteome</keyword>
<comment type="caution">
    <text evidence="3">The sequence shown here is derived from an EMBL/GenBank/DDBJ whole genome shotgun (WGS) entry which is preliminary data.</text>
</comment>
<dbReference type="Pfam" id="PF01722">
    <property type="entry name" value="BolA"/>
    <property type="match status" value="1"/>
</dbReference>
<evidence type="ECO:0000256" key="2">
    <source>
        <dbReference type="SAM" id="MobiDB-lite"/>
    </source>
</evidence>
<accession>A0A1C7LT63</accession>
<dbReference type="OMA" id="FGERYYY"/>
<protein>
    <submittedName>
        <fullName evidence="3">SufE-like protein 1, chloroplastic/mitochondrial</fullName>
    </submittedName>
</protein>
<dbReference type="Proteomes" id="UP000092993">
    <property type="component" value="Unassembled WGS sequence"/>
</dbReference>
<dbReference type="Gene3D" id="3.30.300.90">
    <property type="entry name" value="BolA-like"/>
    <property type="match status" value="1"/>
</dbReference>
<comment type="similarity">
    <text evidence="1">Belongs to the BolA/IbaG family.</text>
</comment>
<dbReference type="SUPFAM" id="SSF82657">
    <property type="entry name" value="BolA-like"/>
    <property type="match status" value="1"/>
</dbReference>
<evidence type="ECO:0000313" key="3">
    <source>
        <dbReference type="EMBL" id="OBZ68015.1"/>
    </source>
</evidence>
<dbReference type="InterPro" id="IPR002634">
    <property type="entry name" value="BolA"/>
</dbReference>
<evidence type="ECO:0000313" key="4">
    <source>
        <dbReference type="Proteomes" id="UP000092993"/>
    </source>
</evidence>
<evidence type="ECO:0000256" key="1">
    <source>
        <dbReference type="RuleBase" id="RU003860"/>
    </source>
</evidence>
<dbReference type="STRING" id="5627.A0A1C7LT63"/>
<dbReference type="PANTHER" id="PTHR46230:SF7">
    <property type="entry name" value="BOLA-LIKE PROTEIN 1"/>
    <property type="match status" value="1"/>
</dbReference>
<name>A0A1C7LT63_GRIFR</name>
<gene>
    <name evidence="3" type="primary">SUFE1</name>
    <name evidence="3" type="ORF">A0H81_11708</name>
</gene>
<organism evidence="3 4">
    <name type="scientific">Grifola frondosa</name>
    <name type="common">Maitake</name>
    <name type="synonym">Polyporus frondosus</name>
    <dbReference type="NCBI Taxonomy" id="5627"/>
    <lineage>
        <taxon>Eukaryota</taxon>
        <taxon>Fungi</taxon>
        <taxon>Dikarya</taxon>
        <taxon>Basidiomycota</taxon>
        <taxon>Agaricomycotina</taxon>
        <taxon>Agaricomycetes</taxon>
        <taxon>Polyporales</taxon>
        <taxon>Grifolaceae</taxon>
        <taxon>Grifola</taxon>
    </lineage>
</organism>
<feature type="region of interest" description="Disordered" evidence="2">
    <location>
        <begin position="78"/>
        <end position="103"/>
    </location>
</feature>
<dbReference type="AlphaFoldDB" id="A0A1C7LT63"/>
<dbReference type="GO" id="GO:0016226">
    <property type="term" value="P:iron-sulfur cluster assembly"/>
    <property type="evidence" value="ECO:0007669"/>
    <property type="project" value="TreeGrafter"/>
</dbReference>
<dbReference type="OrthoDB" id="411584at2759"/>
<sequence>MLAIRNQAIFAVRNSLLLRAPAMATMSTTTSKPDLQPQSPGGPVEQSIREKVDLSALLLPSELSIANDSWQHRHHAAMRADGGGNGETRRLRPVQGKGERQSISQTTTLMRCHGGGWAQTTMQRHRMIYAALTDEFSNGLHALSLKTKTSEEVQKAETS</sequence>